<evidence type="ECO:0000313" key="3">
    <source>
        <dbReference type="Proteomes" id="UP000198757"/>
    </source>
</evidence>
<dbReference type="AlphaFoldDB" id="A0A1G6WSL5"/>
<feature type="domain" description="NAD-dependent epimerase/dehydratase" evidence="1">
    <location>
        <begin position="4"/>
        <end position="212"/>
    </location>
</feature>
<dbReference type="SUPFAM" id="SSF51735">
    <property type="entry name" value="NAD(P)-binding Rossmann-fold domains"/>
    <property type="match status" value="1"/>
</dbReference>
<dbReference type="InterPro" id="IPR050177">
    <property type="entry name" value="Lipid_A_modif_metabolic_enz"/>
</dbReference>
<keyword evidence="3" id="KW-1185">Reference proteome</keyword>
<proteinExistence type="predicted"/>
<dbReference type="RefSeq" id="WP_090391733.1">
    <property type="nucleotide sequence ID" value="NZ_FMZO01000012.1"/>
</dbReference>
<dbReference type="Pfam" id="PF01370">
    <property type="entry name" value="Epimerase"/>
    <property type="match status" value="1"/>
</dbReference>
<gene>
    <name evidence="2" type="ORF">SAMN04487894_11213</name>
</gene>
<dbReference type="PANTHER" id="PTHR43245">
    <property type="entry name" value="BIFUNCTIONAL POLYMYXIN RESISTANCE PROTEIN ARNA"/>
    <property type="match status" value="1"/>
</dbReference>
<dbReference type="OrthoDB" id="112777at2"/>
<protein>
    <submittedName>
        <fullName evidence="2">Nucleoside-diphosphate-sugar epimerase</fullName>
    </submittedName>
</protein>
<reference evidence="3" key="1">
    <citation type="submission" date="2016-10" db="EMBL/GenBank/DDBJ databases">
        <authorList>
            <person name="Varghese N."/>
            <person name="Submissions S."/>
        </authorList>
    </citation>
    <scope>NUCLEOTIDE SEQUENCE [LARGE SCALE GENOMIC DNA]</scope>
    <source>
        <strain evidence="3">DSM 25811 / CCM 8410 / LMG 26954 / E90</strain>
    </source>
</reference>
<name>A0A1G6WSL5_NIADE</name>
<sequence>MQTILGAGGDIGKLLATALRSYTNKVQLAGRNPEKVKGDEELLAGDLQDPALVNAAVSGSTVAYLTVGLPYQAAIWEKQWPLIMSNVIAACVQHHCKLVFFDNVYSYAQTEIPFMNEASRIDPPSRKGRVRAQLLRMLATAAETQGLQYLIARSADFYGPGARNGILNQLVLNNFKKGRSANWQSNAHKIHSFTYTPDAAKATALLGNTPEAYGQVWHLPTSAEQLTGKQLIELAAQQMQVKPRYFVLSPLLLALGGLFSRTINELREMQYQNSQDYFFDSSKFVKAFGFEPTGYSDGIRQTMMDGAVTA</sequence>
<organism evidence="2 3">
    <name type="scientific">Niabella drilacis (strain DSM 25811 / CCM 8410 / CCUG 62505 / LMG 26954 / E90)</name>
    <dbReference type="NCBI Taxonomy" id="1285928"/>
    <lineage>
        <taxon>Bacteria</taxon>
        <taxon>Pseudomonadati</taxon>
        <taxon>Bacteroidota</taxon>
        <taxon>Chitinophagia</taxon>
        <taxon>Chitinophagales</taxon>
        <taxon>Chitinophagaceae</taxon>
        <taxon>Niabella</taxon>
    </lineage>
</organism>
<dbReference type="Proteomes" id="UP000198757">
    <property type="component" value="Unassembled WGS sequence"/>
</dbReference>
<dbReference type="InterPro" id="IPR001509">
    <property type="entry name" value="Epimerase_deHydtase"/>
</dbReference>
<accession>A0A1G6WSL5</accession>
<dbReference type="Gene3D" id="3.40.50.720">
    <property type="entry name" value="NAD(P)-binding Rossmann-like Domain"/>
    <property type="match status" value="1"/>
</dbReference>
<dbReference type="InterPro" id="IPR036291">
    <property type="entry name" value="NAD(P)-bd_dom_sf"/>
</dbReference>
<dbReference type="STRING" id="1285928.SAMN04487894_11213"/>
<evidence type="ECO:0000259" key="1">
    <source>
        <dbReference type="Pfam" id="PF01370"/>
    </source>
</evidence>
<dbReference type="EMBL" id="FMZO01000012">
    <property type="protein sequence ID" value="SDD68769.1"/>
    <property type="molecule type" value="Genomic_DNA"/>
</dbReference>
<dbReference type="PANTHER" id="PTHR43245:SF13">
    <property type="entry name" value="UDP-D-APIOSE_UDP-D-XYLOSE SYNTHASE 2"/>
    <property type="match status" value="1"/>
</dbReference>
<evidence type="ECO:0000313" key="2">
    <source>
        <dbReference type="EMBL" id="SDD68769.1"/>
    </source>
</evidence>